<evidence type="ECO:0000259" key="5">
    <source>
        <dbReference type="PROSITE" id="PS51063"/>
    </source>
</evidence>
<comment type="caution">
    <text evidence="6">The sequence shown here is derived from an EMBL/GenBank/DDBJ whole genome shotgun (WGS) entry which is preliminary data.</text>
</comment>
<dbReference type="SUPFAM" id="SSF51206">
    <property type="entry name" value="cAMP-binding domain-like"/>
    <property type="match status" value="1"/>
</dbReference>
<evidence type="ECO:0000259" key="4">
    <source>
        <dbReference type="PROSITE" id="PS50042"/>
    </source>
</evidence>
<dbReference type="InterPro" id="IPR036390">
    <property type="entry name" value="WH_DNA-bd_sf"/>
</dbReference>
<dbReference type="InterPro" id="IPR014710">
    <property type="entry name" value="RmlC-like_jellyroll"/>
</dbReference>
<keyword evidence="7" id="KW-1185">Reference proteome</keyword>
<dbReference type="PROSITE" id="PS50042">
    <property type="entry name" value="CNMP_BINDING_3"/>
    <property type="match status" value="1"/>
</dbReference>
<proteinExistence type="predicted"/>
<dbReference type="RefSeq" id="WP_408155054.1">
    <property type="nucleotide sequence ID" value="NZ_JAQQFM010000002.1"/>
</dbReference>
<dbReference type="PANTHER" id="PTHR24567">
    <property type="entry name" value="CRP FAMILY TRANSCRIPTIONAL REGULATORY PROTEIN"/>
    <property type="match status" value="1"/>
</dbReference>
<dbReference type="CDD" id="cd00038">
    <property type="entry name" value="CAP_ED"/>
    <property type="match status" value="1"/>
</dbReference>
<protein>
    <submittedName>
        <fullName evidence="6">Crp/Fnr family transcriptional regulator</fullName>
    </submittedName>
</protein>
<dbReference type="PANTHER" id="PTHR24567:SF74">
    <property type="entry name" value="HTH-TYPE TRANSCRIPTIONAL REGULATOR ARCR"/>
    <property type="match status" value="1"/>
</dbReference>
<dbReference type="InterPro" id="IPR036388">
    <property type="entry name" value="WH-like_DNA-bd_sf"/>
</dbReference>
<dbReference type="Pfam" id="PF13545">
    <property type="entry name" value="HTH_Crp_2"/>
    <property type="match status" value="1"/>
</dbReference>
<gene>
    <name evidence="6" type="ORF">PQR62_04015</name>
</gene>
<evidence type="ECO:0000313" key="7">
    <source>
        <dbReference type="Proteomes" id="UP001629246"/>
    </source>
</evidence>
<keyword evidence="1" id="KW-0805">Transcription regulation</keyword>
<dbReference type="SUPFAM" id="SSF46785">
    <property type="entry name" value="Winged helix' DNA-binding domain"/>
    <property type="match status" value="1"/>
</dbReference>
<dbReference type="Proteomes" id="UP001629246">
    <property type="component" value="Unassembled WGS sequence"/>
</dbReference>
<dbReference type="InterPro" id="IPR000595">
    <property type="entry name" value="cNMP-bd_dom"/>
</dbReference>
<dbReference type="Gene3D" id="1.10.10.10">
    <property type="entry name" value="Winged helix-like DNA-binding domain superfamily/Winged helix DNA-binding domain"/>
    <property type="match status" value="1"/>
</dbReference>
<feature type="domain" description="Cyclic nucleotide-binding" evidence="4">
    <location>
        <begin position="8"/>
        <end position="111"/>
    </location>
</feature>
<evidence type="ECO:0000256" key="3">
    <source>
        <dbReference type="ARBA" id="ARBA00023163"/>
    </source>
</evidence>
<evidence type="ECO:0000256" key="1">
    <source>
        <dbReference type="ARBA" id="ARBA00023015"/>
    </source>
</evidence>
<sequence>MDNGENQLIANLPGKDRAHLLNKCALIPLPLGQVLSESDVAMQALYFPVSGLISVLARVPNNPDLEIGMVGREGLFGLPFALGLTSSRIHASVQVPGDAWRITAQAFREELQGNIGLQLSLNRYLHVVIEQLQVSCVCLRFHTIGERLATWLLTSLDRSNASELPVTQELIATMLGVRRVGISTAANLFRQKGLIEYNRGRLTVLNRTGLEQVACNCYAQSLRIYKEVL</sequence>
<reference evidence="6 7" key="1">
    <citation type="journal article" date="2024" name="Chem. Sci.">
        <title>Discovery of megapolipeptins by genome mining of a Burkholderiales bacteria collection.</title>
        <authorList>
            <person name="Paulo B.S."/>
            <person name="Recchia M.J.J."/>
            <person name="Lee S."/>
            <person name="Fergusson C.H."/>
            <person name="Romanowski S.B."/>
            <person name="Hernandez A."/>
            <person name="Krull N."/>
            <person name="Liu D.Y."/>
            <person name="Cavanagh H."/>
            <person name="Bos A."/>
            <person name="Gray C.A."/>
            <person name="Murphy B.T."/>
            <person name="Linington R.G."/>
            <person name="Eustaquio A.S."/>
        </authorList>
    </citation>
    <scope>NUCLEOTIDE SEQUENCE [LARGE SCALE GENOMIC DNA]</scope>
    <source>
        <strain evidence="6 7">RL21-008-BIB-A</strain>
    </source>
</reference>
<name>A0ABW9A6X7_9BURK</name>
<organism evidence="6 7">
    <name type="scientific">Herbaspirillum lusitanum</name>
    <dbReference type="NCBI Taxonomy" id="213312"/>
    <lineage>
        <taxon>Bacteria</taxon>
        <taxon>Pseudomonadati</taxon>
        <taxon>Pseudomonadota</taxon>
        <taxon>Betaproteobacteria</taxon>
        <taxon>Burkholderiales</taxon>
        <taxon>Oxalobacteraceae</taxon>
        <taxon>Herbaspirillum</taxon>
    </lineage>
</organism>
<keyword evidence="3" id="KW-0804">Transcription</keyword>
<dbReference type="InterPro" id="IPR012318">
    <property type="entry name" value="HTH_CRP"/>
</dbReference>
<dbReference type="SMART" id="SM00419">
    <property type="entry name" value="HTH_CRP"/>
    <property type="match status" value="1"/>
</dbReference>
<evidence type="ECO:0000256" key="2">
    <source>
        <dbReference type="ARBA" id="ARBA00023125"/>
    </source>
</evidence>
<dbReference type="Gene3D" id="2.60.120.10">
    <property type="entry name" value="Jelly Rolls"/>
    <property type="match status" value="1"/>
</dbReference>
<accession>A0ABW9A6X7</accession>
<keyword evidence="2" id="KW-0238">DNA-binding</keyword>
<dbReference type="PROSITE" id="PS51063">
    <property type="entry name" value="HTH_CRP_2"/>
    <property type="match status" value="1"/>
</dbReference>
<dbReference type="EMBL" id="JAQQFM010000002">
    <property type="protein sequence ID" value="MFL9923417.1"/>
    <property type="molecule type" value="Genomic_DNA"/>
</dbReference>
<feature type="domain" description="HTH crp-type" evidence="5">
    <location>
        <begin position="142"/>
        <end position="208"/>
    </location>
</feature>
<dbReference type="InterPro" id="IPR050397">
    <property type="entry name" value="Env_Response_Regulators"/>
</dbReference>
<evidence type="ECO:0000313" key="6">
    <source>
        <dbReference type="EMBL" id="MFL9923417.1"/>
    </source>
</evidence>
<dbReference type="SMART" id="SM00100">
    <property type="entry name" value="cNMP"/>
    <property type="match status" value="1"/>
</dbReference>
<dbReference type="InterPro" id="IPR018490">
    <property type="entry name" value="cNMP-bd_dom_sf"/>
</dbReference>